<reference evidence="1" key="1">
    <citation type="journal article" date="2021" name="Proc. Natl. Acad. Sci. U.S.A.">
        <title>A Catalog of Tens of Thousands of Viruses from Human Metagenomes Reveals Hidden Associations with Chronic Diseases.</title>
        <authorList>
            <person name="Tisza M.J."/>
            <person name="Buck C.B."/>
        </authorList>
    </citation>
    <scope>NUCLEOTIDE SEQUENCE</scope>
    <source>
        <strain evidence="1">Ctwzt2</strain>
    </source>
</reference>
<organism evidence="1">
    <name type="scientific">Siphoviridae sp. ctwzt2</name>
    <dbReference type="NCBI Taxonomy" id="2825736"/>
    <lineage>
        <taxon>Viruses</taxon>
        <taxon>Duplodnaviria</taxon>
        <taxon>Heunggongvirae</taxon>
        <taxon>Uroviricota</taxon>
        <taxon>Caudoviricetes</taxon>
    </lineage>
</organism>
<accession>A0A8S5P9Z4</accession>
<dbReference type="Gene3D" id="2.60.120.10">
    <property type="entry name" value="Jelly Rolls"/>
    <property type="match status" value="1"/>
</dbReference>
<proteinExistence type="predicted"/>
<name>A0A8S5P9Z4_9CAUD</name>
<evidence type="ECO:0000313" key="1">
    <source>
        <dbReference type="EMBL" id="DAE03267.1"/>
    </source>
</evidence>
<sequence length="200" mass="23190">MKKFQSTCQNCTNKFCTKLSTEVREEIFKNRIWFNLNAKEEQLFYFNNKQILIIESGSFMTIRQNNQGKQIGVDILRPGDLLGILNFNAESPQDHILILPLTDVSGCLVSKTIFDTLIQKHLSLNIIIIHHLSSRFYRIINHLTNLVFDTSKERIEYSLKLAHHNLGNFYLTHEQIALLSGLNRVTVSKTIKDVSYDFDK</sequence>
<dbReference type="EMBL" id="BK015362">
    <property type="protein sequence ID" value="DAE03267.1"/>
    <property type="molecule type" value="Genomic_DNA"/>
</dbReference>
<protein>
    <submittedName>
        <fullName evidence="1">cAMP-binding protein</fullName>
    </submittedName>
</protein>
<dbReference type="InterPro" id="IPR018490">
    <property type="entry name" value="cNMP-bd_dom_sf"/>
</dbReference>
<dbReference type="SUPFAM" id="SSF51206">
    <property type="entry name" value="cAMP-binding domain-like"/>
    <property type="match status" value="1"/>
</dbReference>
<dbReference type="InterPro" id="IPR014710">
    <property type="entry name" value="RmlC-like_jellyroll"/>
</dbReference>